<name>A0A8J2PTA3_9HEXA</name>
<evidence type="ECO:0000313" key="1">
    <source>
        <dbReference type="EMBL" id="CAG7827036.1"/>
    </source>
</evidence>
<dbReference type="Proteomes" id="UP000708208">
    <property type="component" value="Unassembled WGS sequence"/>
</dbReference>
<reference evidence="1" key="1">
    <citation type="submission" date="2021-06" db="EMBL/GenBank/DDBJ databases">
        <authorList>
            <person name="Hodson N. C."/>
            <person name="Mongue J. A."/>
            <person name="Jaron S. K."/>
        </authorList>
    </citation>
    <scope>NUCLEOTIDE SEQUENCE</scope>
</reference>
<feature type="non-terminal residue" evidence="1">
    <location>
        <position position="1"/>
    </location>
</feature>
<accession>A0A8J2PTA3</accession>
<dbReference type="EMBL" id="CAJVCH010542011">
    <property type="protein sequence ID" value="CAG7827036.1"/>
    <property type="molecule type" value="Genomic_DNA"/>
</dbReference>
<keyword evidence="2" id="KW-1185">Reference proteome</keyword>
<sequence>MKVHTENMEAKNHTSVNFV</sequence>
<proteinExistence type="predicted"/>
<protein>
    <submittedName>
        <fullName evidence="1">Uncharacterized protein</fullName>
    </submittedName>
</protein>
<gene>
    <name evidence="1" type="ORF">AFUS01_LOCUS37047</name>
</gene>
<organism evidence="1 2">
    <name type="scientific">Allacma fusca</name>
    <dbReference type="NCBI Taxonomy" id="39272"/>
    <lineage>
        <taxon>Eukaryota</taxon>
        <taxon>Metazoa</taxon>
        <taxon>Ecdysozoa</taxon>
        <taxon>Arthropoda</taxon>
        <taxon>Hexapoda</taxon>
        <taxon>Collembola</taxon>
        <taxon>Symphypleona</taxon>
        <taxon>Sminthuridae</taxon>
        <taxon>Allacma</taxon>
    </lineage>
</organism>
<evidence type="ECO:0000313" key="2">
    <source>
        <dbReference type="Proteomes" id="UP000708208"/>
    </source>
</evidence>
<comment type="caution">
    <text evidence="1">The sequence shown here is derived from an EMBL/GenBank/DDBJ whole genome shotgun (WGS) entry which is preliminary data.</text>
</comment>
<dbReference type="AlphaFoldDB" id="A0A8J2PTA3"/>